<dbReference type="Proteomes" id="UP000253970">
    <property type="component" value="Unassembled WGS sequence"/>
</dbReference>
<evidence type="ECO:0000256" key="4">
    <source>
        <dbReference type="ARBA" id="ARBA00035244"/>
    </source>
</evidence>
<dbReference type="PANTHER" id="PTHR10746:SF6">
    <property type="entry name" value="LARGE RIBOSOMAL SUBUNIT PROTEIN UL4M"/>
    <property type="match status" value="1"/>
</dbReference>
<dbReference type="InterPro" id="IPR002136">
    <property type="entry name" value="Ribosomal_uL4"/>
</dbReference>
<keyword evidence="3 5" id="KW-0687">Ribonucleoprotein</keyword>
<dbReference type="SUPFAM" id="SSF52166">
    <property type="entry name" value="Ribosomal protein L4"/>
    <property type="match status" value="1"/>
</dbReference>
<organism evidence="7 8">
    <name type="scientific">Eggerthella lenta</name>
    <name type="common">Eubacterium lentum</name>
    <dbReference type="NCBI Taxonomy" id="84112"/>
    <lineage>
        <taxon>Bacteria</taxon>
        <taxon>Bacillati</taxon>
        <taxon>Actinomycetota</taxon>
        <taxon>Coriobacteriia</taxon>
        <taxon>Eggerthellales</taxon>
        <taxon>Eggerthellaceae</taxon>
        <taxon>Eggerthella</taxon>
    </lineage>
</organism>
<dbReference type="GO" id="GO:0006412">
    <property type="term" value="P:translation"/>
    <property type="evidence" value="ECO:0007669"/>
    <property type="project" value="UniProtKB-UniRule"/>
</dbReference>
<sequence>MTTIEIKDASGKKAGTADLAASVFGIEPNVPVMHQVVRAQRASWRQGTHDTKTRGQVRGGGKKPWRQKGTGRARQGTIRAPQWAGGGTVFGPHPRSYAFRVNNKEVKLAMRSALSAKLADGELFVVDAFNFEKPSTKAAAAALKALGLERRTTLVIDDEDVNTYLSFRNIPTVNILPVSAANTYELIDNKALVFTADALKRIEEVLA</sequence>
<comment type="subunit">
    <text evidence="5">Part of the 50S ribosomal subunit.</text>
</comment>
<feature type="region of interest" description="Disordered" evidence="6">
    <location>
        <begin position="41"/>
        <end position="89"/>
    </location>
</feature>
<dbReference type="Pfam" id="PF00573">
    <property type="entry name" value="Ribosomal_L4"/>
    <property type="match status" value="1"/>
</dbReference>
<comment type="caution">
    <text evidence="7">The sequence shown here is derived from an EMBL/GenBank/DDBJ whole genome shotgun (WGS) entry which is preliminary data.</text>
</comment>
<evidence type="ECO:0000313" key="8">
    <source>
        <dbReference type="Proteomes" id="UP000253970"/>
    </source>
</evidence>
<comment type="function">
    <text evidence="5">Forms part of the polypeptide exit tunnel.</text>
</comment>
<dbReference type="InterPro" id="IPR013005">
    <property type="entry name" value="Ribosomal_uL4-like"/>
</dbReference>
<feature type="compositionally biased region" description="Basic residues" evidence="6">
    <location>
        <begin position="60"/>
        <end position="71"/>
    </location>
</feature>
<dbReference type="GO" id="GO:0005840">
    <property type="term" value="C:ribosome"/>
    <property type="evidence" value="ECO:0007669"/>
    <property type="project" value="UniProtKB-KW"/>
</dbReference>
<comment type="function">
    <text evidence="5">One of the primary rRNA binding proteins, this protein initially binds near the 5'-end of the 23S rRNA. It is important during the early stages of 50S assembly. It makes multiple contacts with different domains of the 23S rRNA in the assembled 50S subunit and ribosome.</text>
</comment>
<dbReference type="GO" id="GO:0003735">
    <property type="term" value="F:structural constituent of ribosome"/>
    <property type="evidence" value="ECO:0007669"/>
    <property type="project" value="InterPro"/>
</dbReference>
<keyword evidence="5" id="KW-0699">rRNA-binding</keyword>
<evidence type="ECO:0000256" key="6">
    <source>
        <dbReference type="SAM" id="MobiDB-lite"/>
    </source>
</evidence>
<name>A0A369MMU0_EGGLN</name>
<keyword evidence="2 5" id="KW-0689">Ribosomal protein</keyword>
<accession>A0A369MMU0</accession>
<dbReference type="GO" id="GO:0019843">
    <property type="term" value="F:rRNA binding"/>
    <property type="evidence" value="ECO:0007669"/>
    <property type="project" value="UniProtKB-UniRule"/>
</dbReference>
<dbReference type="GO" id="GO:1990904">
    <property type="term" value="C:ribonucleoprotein complex"/>
    <property type="evidence" value="ECO:0007669"/>
    <property type="project" value="UniProtKB-KW"/>
</dbReference>
<dbReference type="Gene3D" id="3.40.1370.10">
    <property type="match status" value="1"/>
</dbReference>
<evidence type="ECO:0000256" key="1">
    <source>
        <dbReference type="ARBA" id="ARBA00010528"/>
    </source>
</evidence>
<dbReference type="AlphaFoldDB" id="A0A369MMU0"/>
<evidence type="ECO:0000313" key="7">
    <source>
        <dbReference type="EMBL" id="RDB72267.1"/>
    </source>
</evidence>
<dbReference type="EMBL" id="PPTU01000004">
    <property type="protein sequence ID" value="RDB72267.1"/>
    <property type="molecule type" value="Genomic_DNA"/>
</dbReference>
<proteinExistence type="inferred from homology"/>
<evidence type="ECO:0000256" key="2">
    <source>
        <dbReference type="ARBA" id="ARBA00022980"/>
    </source>
</evidence>
<dbReference type="RefSeq" id="WP_114533186.1">
    <property type="nucleotide sequence ID" value="NZ_JADNER010000018.1"/>
</dbReference>
<dbReference type="NCBIfam" id="TIGR03953">
    <property type="entry name" value="rplD_bact"/>
    <property type="match status" value="1"/>
</dbReference>
<keyword evidence="5" id="KW-0694">RNA-binding</keyword>
<dbReference type="HAMAP" id="MF_01328_B">
    <property type="entry name" value="Ribosomal_uL4_B"/>
    <property type="match status" value="1"/>
</dbReference>
<dbReference type="PANTHER" id="PTHR10746">
    <property type="entry name" value="50S RIBOSOMAL PROTEIN L4"/>
    <property type="match status" value="1"/>
</dbReference>
<dbReference type="InterPro" id="IPR023574">
    <property type="entry name" value="Ribosomal_uL4_dom_sf"/>
</dbReference>
<gene>
    <name evidence="5" type="primary">rplD</name>
    <name evidence="7" type="ORF">C1875_04285</name>
</gene>
<protein>
    <recommendedName>
        <fullName evidence="4 5">Large ribosomal subunit protein uL4</fullName>
    </recommendedName>
</protein>
<evidence type="ECO:0000256" key="5">
    <source>
        <dbReference type="HAMAP-Rule" id="MF_01328"/>
    </source>
</evidence>
<reference evidence="7 8" key="1">
    <citation type="journal article" date="2018" name="Elife">
        <title>Discovery and characterization of a prevalent human gut bacterial enzyme sufficient for the inactivation of a family of plant toxins.</title>
        <authorList>
            <person name="Koppel N."/>
            <person name="Bisanz J.E."/>
            <person name="Pandelia M.E."/>
            <person name="Turnbaugh P.J."/>
            <person name="Balskus E.P."/>
        </authorList>
    </citation>
    <scope>NUCLEOTIDE SEQUENCE [LARGE SCALE GENOMIC DNA]</scope>
    <source>
        <strain evidence="7 8">W1 BHI 6</strain>
    </source>
</reference>
<comment type="similarity">
    <text evidence="1 5">Belongs to the universal ribosomal protein uL4 family.</text>
</comment>
<evidence type="ECO:0000256" key="3">
    <source>
        <dbReference type="ARBA" id="ARBA00023274"/>
    </source>
</evidence>